<evidence type="ECO:0000256" key="2">
    <source>
        <dbReference type="RuleBase" id="RU363116"/>
    </source>
</evidence>
<comment type="cofactor">
    <cofactor evidence="2">
        <name>Ca(2+)</name>
        <dbReference type="ChEBI" id="CHEBI:29108"/>
    </cofactor>
</comment>
<evidence type="ECO:0000313" key="3">
    <source>
        <dbReference type="EMBL" id="RCN47659.1"/>
    </source>
</evidence>
<organism evidence="3 4">
    <name type="scientific">Ancylostoma caninum</name>
    <name type="common">Dog hookworm</name>
    <dbReference type="NCBI Taxonomy" id="29170"/>
    <lineage>
        <taxon>Eukaryota</taxon>
        <taxon>Metazoa</taxon>
        <taxon>Ecdysozoa</taxon>
        <taxon>Nematoda</taxon>
        <taxon>Chromadorea</taxon>
        <taxon>Rhabditida</taxon>
        <taxon>Rhabditina</taxon>
        <taxon>Rhabditomorpha</taxon>
        <taxon>Strongyloidea</taxon>
        <taxon>Ancylostomatidae</taxon>
        <taxon>Ancylostomatinae</taxon>
        <taxon>Ancylostoma</taxon>
    </lineage>
</organism>
<accession>A0A368GWE2</accession>
<keyword evidence="2" id="KW-0564">Palmitate</keyword>
<keyword evidence="2" id="KW-0106">Calcium</keyword>
<sequence length="152" mass="16834">MSNMFDVYTSSGKLLFSAYERSPCLYRFVYGRQHGLTLHVTDGDGQIGYVSQICGTRLQFDVFDSTGRVARVVGPKCCALGCCGCCFPTKIYSNDGEQTGVITKHFGGFFKELCTNADVFHVEFPTDMKARGKALLLSTVFLIDYVAFEDVN</sequence>
<dbReference type="PANTHER" id="PTHR23248">
    <property type="entry name" value="PHOSPHOLIPID SCRAMBLASE-RELATED"/>
    <property type="match status" value="1"/>
</dbReference>
<dbReference type="STRING" id="29170.A0A368GWE2"/>
<evidence type="ECO:0000256" key="1">
    <source>
        <dbReference type="ARBA" id="ARBA00005350"/>
    </source>
</evidence>
<keyword evidence="4" id="KW-1185">Reference proteome</keyword>
<dbReference type="EMBL" id="JOJR01000059">
    <property type="protein sequence ID" value="RCN47659.1"/>
    <property type="molecule type" value="Genomic_DNA"/>
</dbReference>
<dbReference type="OrthoDB" id="5872820at2759"/>
<evidence type="ECO:0000313" key="4">
    <source>
        <dbReference type="Proteomes" id="UP000252519"/>
    </source>
</evidence>
<comment type="similarity">
    <text evidence="1 2">Belongs to the phospholipid scramblase family.</text>
</comment>
<dbReference type="PANTHER" id="PTHR23248:SF9">
    <property type="entry name" value="PHOSPHOLIPID SCRAMBLASE"/>
    <property type="match status" value="1"/>
</dbReference>
<dbReference type="Proteomes" id="UP000252519">
    <property type="component" value="Unassembled WGS sequence"/>
</dbReference>
<dbReference type="GO" id="GO:0005886">
    <property type="term" value="C:plasma membrane"/>
    <property type="evidence" value="ECO:0007669"/>
    <property type="project" value="TreeGrafter"/>
</dbReference>
<proteinExistence type="inferred from homology"/>
<comment type="caution">
    <text evidence="3">The sequence shown here is derived from an EMBL/GenBank/DDBJ whole genome shotgun (WGS) entry which is preliminary data.</text>
</comment>
<reference evidence="3 4" key="1">
    <citation type="submission" date="2014-10" db="EMBL/GenBank/DDBJ databases">
        <title>Draft genome of the hookworm Ancylostoma caninum.</title>
        <authorList>
            <person name="Mitreva M."/>
        </authorList>
    </citation>
    <scope>NUCLEOTIDE SEQUENCE [LARGE SCALE GENOMIC DNA]</scope>
    <source>
        <strain evidence="3 4">Baltimore</strain>
    </source>
</reference>
<dbReference type="GO" id="GO:0017128">
    <property type="term" value="F:phospholipid scramblase activity"/>
    <property type="evidence" value="ECO:0007669"/>
    <property type="project" value="InterPro"/>
</dbReference>
<dbReference type="Pfam" id="PF03803">
    <property type="entry name" value="Scramblase"/>
    <property type="match status" value="1"/>
</dbReference>
<protein>
    <recommendedName>
        <fullName evidence="2">Phospholipid scramblase</fullName>
    </recommendedName>
</protein>
<keyword evidence="2" id="KW-0449">Lipoprotein</keyword>
<gene>
    <name evidence="3" type="ORF">ANCCAN_06325</name>
</gene>
<dbReference type="AlphaFoldDB" id="A0A368GWE2"/>
<name>A0A368GWE2_ANCCA</name>
<dbReference type="InterPro" id="IPR005552">
    <property type="entry name" value="Scramblase"/>
</dbReference>
<comment type="function">
    <text evidence="2">May mediate accelerated ATP-independent bidirectional transbilayer migration of phospholipids upon binding calcium ions that results in a loss of phospholipid asymmetry in the plasma membrane.</text>
</comment>